<sequence length="496" mass="57544">MLPYKTITKNPSNYDPAELINIERYFCFDNTTECSAQASLNNCDHNIEYDNEILTYHQINIDSEEHDEDVLLANKECKVMVASEGIPECTIFNSWTDVETFFEEYGRRNGFIVIKYRVDKNKAGVVHKRTFTCEFGGKYKPNKNQQEKQRITKTKKVNCPWYINLSYGKAGTLISITTFVNEHNHNINFDTQEFGNKYRTLTEDALREVEIMTKYGCLSITTQRNLLRGHFSDLHFHDSDLNNAIQKFKRKETCRNSLCKPLFQKRWNNMLNKYPMAKDYLLRVLHPSSQFWARAYLSKIFTARIESTARVESYNWVIKREIKSNCTLTELADRLDQRLKAETQWNRFRLYKDSTTFPTVSTPADALFPAVTKNINKYLTDTINNRIKDEIAESLFLTANQIVPTSYELNSEQEIDEKTSLNTCNGDTQNNKKGNDNAVNKNQAMSEEDQAISEREDQAISEEDNQAISEENQAISEEKNEAILEGKNDNNSTDNE</sequence>
<dbReference type="EMBL" id="CAJVQC010003359">
    <property type="protein sequence ID" value="CAG8525572.1"/>
    <property type="molecule type" value="Genomic_DNA"/>
</dbReference>
<keyword evidence="2" id="KW-1185">Reference proteome</keyword>
<feature type="non-terminal residue" evidence="1">
    <location>
        <position position="496"/>
    </location>
</feature>
<evidence type="ECO:0000313" key="2">
    <source>
        <dbReference type="Proteomes" id="UP000789920"/>
    </source>
</evidence>
<comment type="caution">
    <text evidence="1">The sequence shown here is derived from an EMBL/GenBank/DDBJ whole genome shotgun (WGS) entry which is preliminary data.</text>
</comment>
<organism evidence="1 2">
    <name type="scientific">Racocetra persica</name>
    <dbReference type="NCBI Taxonomy" id="160502"/>
    <lineage>
        <taxon>Eukaryota</taxon>
        <taxon>Fungi</taxon>
        <taxon>Fungi incertae sedis</taxon>
        <taxon>Mucoromycota</taxon>
        <taxon>Glomeromycotina</taxon>
        <taxon>Glomeromycetes</taxon>
        <taxon>Diversisporales</taxon>
        <taxon>Gigasporaceae</taxon>
        <taxon>Racocetra</taxon>
    </lineage>
</organism>
<reference evidence="1" key="1">
    <citation type="submission" date="2021-06" db="EMBL/GenBank/DDBJ databases">
        <authorList>
            <person name="Kallberg Y."/>
            <person name="Tangrot J."/>
            <person name="Rosling A."/>
        </authorList>
    </citation>
    <scope>NUCLEOTIDE SEQUENCE</scope>
    <source>
        <strain evidence="1">MA461A</strain>
    </source>
</reference>
<name>A0ACA9LE07_9GLOM</name>
<dbReference type="Proteomes" id="UP000789920">
    <property type="component" value="Unassembled WGS sequence"/>
</dbReference>
<proteinExistence type="predicted"/>
<protein>
    <submittedName>
        <fullName evidence="1">31882_t:CDS:1</fullName>
    </submittedName>
</protein>
<accession>A0ACA9LE07</accession>
<evidence type="ECO:0000313" key="1">
    <source>
        <dbReference type="EMBL" id="CAG8525572.1"/>
    </source>
</evidence>
<gene>
    <name evidence="1" type="ORF">RPERSI_LOCUS2902</name>
</gene>